<gene>
    <name evidence="3" type="ORF">Ga0123461_0793</name>
</gene>
<dbReference type="Proteomes" id="UP000231701">
    <property type="component" value="Chromosome"/>
</dbReference>
<accession>A0A2K8KWM2</accession>
<evidence type="ECO:0000313" key="4">
    <source>
        <dbReference type="Proteomes" id="UP000231701"/>
    </source>
</evidence>
<name>A0A2K8KWM2_MARES</name>
<dbReference type="KEGG" id="maes:Ga0123461_0793"/>
<dbReference type="InterPro" id="IPR049220">
    <property type="entry name" value="DUF6868"/>
</dbReference>
<organism evidence="3 4">
    <name type="scientific">Mariprofundus aestuarium</name>
    <dbReference type="NCBI Taxonomy" id="1921086"/>
    <lineage>
        <taxon>Bacteria</taxon>
        <taxon>Pseudomonadati</taxon>
        <taxon>Pseudomonadota</taxon>
        <taxon>Candidatius Mariprofundia</taxon>
        <taxon>Mariprofundales</taxon>
        <taxon>Mariprofundaceae</taxon>
        <taxon>Mariprofundus</taxon>
    </lineage>
</organism>
<evidence type="ECO:0000256" key="1">
    <source>
        <dbReference type="SAM" id="Phobius"/>
    </source>
</evidence>
<dbReference type="AlphaFoldDB" id="A0A2K8KWM2"/>
<dbReference type="RefSeq" id="WP_100277131.1">
    <property type="nucleotide sequence ID" value="NZ_CP018799.1"/>
</dbReference>
<protein>
    <recommendedName>
        <fullName evidence="2">DUF6868 domain-containing protein</fullName>
    </recommendedName>
</protein>
<evidence type="ECO:0000259" key="2">
    <source>
        <dbReference type="Pfam" id="PF21742"/>
    </source>
</evidence>
<sequence>MTVEMLRDLLFWSAVIHMGLLLWWVAFFIFARSFIYSMHTRWFKLSDERFDAIHYTGMAFYKVCIFVFSIVPYFALLIVAP</sequence>
<keyword evidence="1" id="KW-1133">Transmembrane helix</keyword>
<dbReference type="OrthoDB" id="5472096at2"/>
<keyword evidence="1" id="KW-0472">Membrane</keyword>
<feature type="domain" description="DUF6868" evidence="2">
    <location>
        <begin position="1"/>
        <end position="79"/>
    </location>
</feature>
<keyword evidence="1" id="KW-0812">Transmembrane</keyword>
<proteinExistence type="predicted"/>
<reference evidence="3 4" key="1">
    <citation type="submission" date="2016-12" db="EMBL/GenBank/DDBJ databases">
        <title>Isolation and genomic insights into novel planktonic Zetaproteobacteria from stratified waters of the Chesapeake Bay.</title>
        <authorList>
            <person name="McAllister S.M."/>
            <person name="Kato S."/>
            <person name="Chan C.S."/>
            <person name="Chiu B.K."/>
            <person name="Field E.K."/>
        </authorList>
    </citation>
    <scope>NUCLEOTIDE SEQUENCE [LARGE SCALE GENOMIC DNA]</scope>
    <source>
        <strain evidence="3 4">CP-5</strain>
    </source>
</reference>
<feature type="transmembrane region" description="Helical" evidence="1">
    <location>
        <begin position="59"/>
        <end position="80"/>
    </location>
</feature>
<evidence type="ECO:0000313" key="3">
    <source>
        <dbReference type="EMBL" id="ATX79213.1"/>
    </source>
</evidence>
<dbReference type="Pfam" id="PF21742">
    <property type="entry name" value="DUF6868"/>
    <property type="match status" value="1"/>
</dbReference>
<dbReference type="EMBL" id="CP018799">
    <property type="protein sequence ID" value="ATX79213.1"/>
    <property type="molecule type" value="Genomic_DNA"/>
</dbReference>
<keyword evidence="4" id="KW-1185">Reference proteome</keyword>
<feature type="transmembrane region" description="Helical" evidence="1">
    <location>
        <begin position="20"/>
        <end position="38"/>
    </location>
</feature>